<organism evidence="1 2">
    <name type="scientific">Araneus ventricosus</name>
    <name type="common">Orbweaver spider</name>
    <name type="synonym">Epeira ventricosa</name>
    <dbReference type="NCBI Taxonomy" id="182803"/>
    <lineage>
        <taxon>Eukaryota</taxon>
        <taxon>Metazoa</taxon>
        <taxon>Ecdysozoa</taxon>
        <taxon>Arthropoda</taxon>
        <taxon>Chelicerata</taxon>
        <taxon>Arachnida</taxon>
        <taxon>Araneae</taxon>
        <taxon>Araneomorphae</taxon>
        <taxon>Entelegynae</taxon>
        <taxon>Araneoidea</taxon>
        <taxon>Araneidae</taxon>
        <taxon>Araneus</taxon>
    </lineage>
</organism>
<accession>A0A4Y2AFH0</accession>
<name>A0A4Y2AFH0_ARAVE</name>
<sequence length="139" mass="15839">MTLGSDIHKIESSLNNSIQCLQDFATDHKLRFNPLKSVAGFFTTNRHLYRYSPKISLNGHILKCERNPKYLGFVLDPEITCNKHIDLLVTKAKKRLNILKFISGCDWGADVETLRTTYISQSCCTLLDCVALVYDDLLK</sequence>
<dbReference type="PANTHER" id="PTHR36688:SF1">
    <property type="entry name" value="ENDONUCLEASE_EXONUCLEASE_PHOSPHATASE DOMAIN-CONTAINING PROTEIN"/>
    <property type="match status" value="1"/>
</dbReference>
<protein>
    <recommendedName>
        <fullName evidence="3">Reverse transcriptase domain-containing protein</fullName>
    </recommendedName>
</protein>
<gene>
    <name evidence="1" type="ORF">AVEN_65185_1</name>
</gene>
<dbReference type="Proteomes" id="UP000499080">
    <property type="component" value="Unassembled WGS sequence"/>
</dbReference>
<dbReference type="OrthoDB" id="6432994at2759"/>
<evidence type="ECO:0000313" key="1">
    <source>
        <dbReference type="EMBL" id="GBL78592.1"/>
    </source>
</evidence>
<dbReference type="PANTHER" id="PTHR36688">
    <property type="entry name" value="ENDO/EXONUCLEASE/PHOSPHATASE DOMAIN-CONTAINING PROTEIN"/>
    <property type="match status" value="1"/>
</dbReference>
<dbReference type="AlphaFoldDB" id="A0A4Y2AFH0"/>
<proteinExistence type="predicted"/>
<reference evidence="1 2" key="1">
    <citation type="journal article" date="2019" name="Sci. Rep.">
        <title>Orb-weaving spider Araneus ventricosus genome elucidates the spidroin gene catalogue.</title>
        <authorList>
            <person name="Kono N."/>
            <person name="Nakamura H."/>
            <person name="Ohtoshi R."/>
            <person name="Moran D.A.P."/>
            <person name="Shinohara A."/>
            <person name="Yoshida Y."/>
            <person name="Fujiwara M."/>
            <person name="Mori M."/>
            <person name="Tomita M."/>
            <person name="Arakawa K."/>
        </authorList>
    </citation>
    <scope>NUCLEOTIDE SEQUENCE [LARGE SCALE GENOMIC DNA]</scope>
</reference>
<comment type="caution">
    <text evidence="1">The sequence shown here is derived from an EMBL/GenBank/DDBJ whole genome shotgun (WGS) entry which is preliminary data.</text>
</comment>
<keyword evidence="2" id="KW-1185">Reference proteome</keyword>
<dbReference type="EMBL" id="BGPR01000016">
    <property type="protein sequence ID" value="GBL78592.1"/>
    <property type="molecule type" value="Genomic_DNA"/>
</dbReference>
<evidence type="ECO:0008006" key="3">
    <source>
        <dbReference type="Google" id="ProtNLM"/>
    </source>
</evidence>
<evidence type="ECO:0000313" key="2">
    <source>
        <dbReference type="Proteomes" id="UP000499080"/>
    </source>
</evidence>
<dbReference type="InterPro" id="IPR052560">
    <property type="entry name" value="RdDP_mobile_element"/>
</dbReference>